<reference evidence="2 3" key="1">
    <citation type="journal article" date="2013" name="PLoS ONE">
        <title>Genomic Analysis by Deep Sequencing of the Probiotic Lactobacillus brevis KB290 Harboring Nine Plasmids Reveals Genomic Stability.</title>
        <authorList>
            <person name="Fukao M."/>
            <person name="Oshima K."/>
            <person name="Morita H."/>
            <person name="Toh H."/>
            <person name="Suda W."/>
            <person name="Kim S.W."/>
            <person name="Suzuki S."/>
            <person name="Yakabe T."/>
            <person name="Hattori M."/>
            <person name="Yajima N."/>
        </authorList>
    </citation>
    <scope>NUCLEOTIDE SEQUENCE [LARGE SCALE GENOMIC DNA]</scope>
    <source>
        <strain evidence="2 3">KB290</strain>
    </source>
</reference>
<comment type="similarity">
    <text evidence="1">Belongs to the UPF0637 family.</text>
</comment>
<name>M5AC87_LEVBR</name>
<evidence type="ECO:0000256" key="1">
    <source>
        <dbReference type="HAMAP-Rule" id="MF_01851"/>
    </source>
</evidence>
<organism evidence="2 3">
    <name type="scientific">Levilactobacillus brevis KB290</name>
    <dbReference type="NCBI Taxonomy" id="1001583"/>
    <lineage>
        <taxon>Bacteria</taxon>
        <taxon>Bacillati</taxon>
        <taxon>Bacillota</taxon>
        <taxon>Bacilli</taxon>
        <taxon>Lactobacillales</taxon>
        <taxon>Lactobacillaceae</taxon>
        <taxon>Levilactobacillus</taxon>
    </lineage>
</organism>
<dbReference type="HOGENOM" id="CLU_096059_0_0_9"/>
<dbReference type="InterPro" id="IPR053707">
    <property type="entry name" value="UPF0637_domain_sf"/>
</dbReference>
<dbReference type="KEGG" id="lbk:LVISKB_0808"/>
<dbReference type="Pfam" id="PF06335">
    <property type="entry name" value="DUF1054"/>
    <property type="match status" value="1"/>
</dbReference>
<proteinExistence type="inferred from homology"/>
<dbReference type="Gene3D" id="3.30.930.20">
    <property type="entry name" value="Protein of unknown function DUF1054"/>
    <property type="match status" value="1"/>
</dbReference>
<protein>
    <recommendedName>
        <fullName evidence="1">UPF0637 protein LVISKB_0808</fullName>
    </recommendedName>
</protein>
<dbReference type="AlphaFoldDB" id="M5AC87"/>
<dbReference type="EMBL" id="AP012167">
    <property type="protein sequence ID" value="BAN06443.1"/>
    <property type="molecule type" value="Genomic_DNA"/>
</dbReference>
<dbReference type="HAMAP" id="MF_01851">
    <property type="entry name" value="UPF0637"/>
    <property type="match status" value="1"/>
</dbReference>
<dbReference type="PATRIC" id="fig|1001583.3.peg.796"/>
<dbReference type="InterPro" id="IPR009403">
    <property type="entry name" value="UPF0637"/>
</dbReference>
<accession>M5AC87</accession>
<dbReference type="Proteomes" id="UP000012042">
    <property type="component" value="Chromosome"/>
</dbReference>
<dbReference type="SUPFAM" id="SSF142913">
    <property type="entry name" value="YktB/PF0168-like"/>
    <property type="match status" value="1"/>
</dbReference>
<sequence length="201" mass="23132">MDMYQDQDFQVFEDQTLAGRLGKIQKQIDPKFLITAGDLEPVLAELSVPIYQHVSQHRRRTKNPPTDTWIAFSTSKRGYKMLPHLEIGFWDDRFFIWLAVLQEAKNRQGLLGQVQLADVLNLPSTFECGNDHADKNCGRPLTLTNYQALMREQVNRHAEWQLGRNFMRGSDLFTTTPDDQAAIIRDTVAALLPIYRQLIAD</sequence>
<evidence type="ECO:0000313" key="2">
    <source>
        <dbReference type="EMBL" id="BAN06443.1"/>
    </source>
</evidence>
<gene>
    <name evidence="2" type="ORF">LVISKB_0808</name>
</gene>
<evidence type="ECO:0000313" key="3">
    <source>
        <dbReference type="Proteomes" id="UP000012042"/>
    </source>
</evidence>